<proteinExistence type="predicted"/>
<protein>
    <submittedName>
        <fullName evidence="1">Fructose-bisphosphate aldolase</fullName>
    </submittedName>
</protein>
<dbReference type="RefSeq" id="WP_048722388.1">
    <property type="nucleotide sequence ID" value="NZ_JBJGXJ010000007.1"/>
</dbReference>
<evidence type="ECO:0000313" key="2">
    <source>
        <dbReference type="Proteomes" id="UP000037551"/>
    </source>
</evidence>
<accession>A0A0J8G5Z1</accession>
<dbReference type="OrthoDB" id="6983223at2"/>
<keyword evidence="2" id="KW-1185">Reference proteome</keyword>
<comment type="caution">
    <text evidence="1">The sequence shown here is derived from an EMBL/GenBank/DDBJ whole genome shotgun (WGS) entry which is preliminary data.</text>
</comment>
<evidence type="ECO:0000313" key="1">
    <source>
        <dbReference type="EMBL" id="KMT56168.1"/>
    </source>
</evidence>
<dbReference type="EMBL" id="LFMW01000004">
    <property type="protein sequence ID" value="KMT56168.1"/>
    <property type="molecule type" value="Genomic_DNA"/>
</dbReference>
<name>A0A0J8G5Z1_9PSED</name>
<reference evidence="1 2" key="1">
    <citation type="submission" date="2015-06" db="EMBL/GenBank/DDBJ databases">
        <title>Draft genome sequence of an Antarctic Pseudomonas sp. strain KG01 with full potential for biotechnological applications.</title>
        <authorList>
            <person name="Pavlov M.S."/>
            <person name="Lira F."/>
            <person name="Martinez J.L."/>
            <person name="Marshall S.H."/>
        </authorList>
    </citation>
    <scope>NUCLEOTIDE SEQUENCE [LARGE SCALE GENOMIC DNA]</scope>
    <source>
        <strain evidence="1 2">KG01</strain>
    </source>
</reference>
<sequence length="97" mass="10878">MKQQLPPRRFIPCTETATDTPVLLIDSDAPLPDLHACLRERLNAALEHLNLMACSSLPDFAERDLNNVTNIARILVQDVSDVFRVIEHRGFDTPPTS</sequence>
<dbReference type="PATRIC" id="fig|1674920.3.peg.4268"/>
<organism evidence="1 2">
    <name type="scientific">Pseudomonas fildesensis</name>
    <dbReference type="NCBI Taxonomy" id="1674920"/>
    <lineage>
        <taxon>Bacteria</taxon>
        <taxon>Pseudomonadati</taxon>
        <taxon>Pseudomonadota</taxon>
        <taxon>Gammaproteobacteria</taxon>
        <taxon>Pseudomonadales</taxon>
        <taxon>Pseudomonadaceae</taxon>
        <taxon>Pseudomonas</taxon>
    </lineage>
</organism>
<dbReference type="AlphaFoldDB" id="A0A0J8G5Z1"/>
<gene>
    <name evidence="1" type="ORF">ACR52_07245</name>
</gene>
<dbReference type="Proteomes" id="UP000037551">
    <property type="component" value="Unassembled WGS sequence"/>
</dbReference>